<dbReference type="Pfam" id="PF00076">
    <property type="entry name" value="RRM_1"/>
    <property type="match status" value="1"/>
</dbReference>
<comment type="caution">
    <text evidence="4">The sequence shown here is derived from an EMBL/GenBank/DDBJ whole genome shotgun (WGS) entry which is preliminary data.</text>
</comment>
<dbReference type="PROSITE" id="PS50102">
    <property type="entry name" value="RRM"/>
    <property type="match status" value="1"/>
</dbReference>
<dbReference type="InterPro" id="IPR035979">
    <property type="entry name" value="RBD_domain_sf"/>
</dbReference>
<organism evidence="4 5">
    <name type="scientific">Durusdinium trenchii</name>
    <dbReference type="NCBI Taxonomy" id="1381693"/>
    <lineage>
        <taxon>Eukaryota</taxon>
        <taxon>Sar</taxon>
        <taxon>Alveolata</taxon>
        <taxon>Dinophyceae</taxon>
        <taxon>Suessiales</taxon>
        <taxon>Symbiodiniaceae</taxon>
        <taxon>Durusdinium</taxon>
    </lineage>
</organism>
<feature type="domain" description="RRM" evidence="3">
    <location>
        <begin position="61"/>
        <end position="149"/>
    </location>
</feature>
<keyword evidence="5" id="KW-1185">Reference proteome</keyword>
<evidence type="ECO:0000256" key="1">
    <source>
        <dbReference type="PROSITE-ProRule" id="PRU00176"/>
    </source>
</evidence>
<dbReference type="PANTHER" id="PTHR48035:SF2">
    <property type="entry name" value="RNA-BINDING REGION RNP-1 DOMAIN-CONTAINING PROTEIN"/>
    <property type="match status" value="1"/>
</dbReference>
<feature type="compositionally biased region" description="Basic and acidic residues" evidence="2">
    <location>
        <begin position="151"/>
        <end position="164"/>
    </location>
</feature>
<keyword evidence="1" id="KW-0694">RNA-binding</keyword>
<feature type="region of interest" description="Disordered" evidence="2">
    <location>
        <begin position="144"/>
        <end position="191"/>
    </location>
</feature>
<dbReference type="InterPro" id="IPR012677">
    <property type="entry name" value="Nucleotide-bd_a/b_plait_sf"/>
</dbReference>
<dbReference type="SUPFAM" id="SSF54928">
    <property type="entry name" value="RNA-binding domain, RBD"/>
    <property type="match status" value="1"/>
</dbReference>
<reference evidence="4 5" key="1">
    <citation type="submission" date="2024-02" db="EMBL/GenBank/DDBJ databases">
        <authorList>
            <person name="Chen Y."/>
            <person name="Shah S."/>
            <person name="Dougan E. K."/>
            <person name="Thang M."/>
            <person name="Chan C."/>
        </authorList>
    </citation>
    <scope>NUCLEOTIDE SEQUENCE [LARGE SCALE GENOMIC DNA]</scope>
</reference>
<proteinExistence type="predicted"/>
<dbReference type="PANTHER" id="PTHR48035">
    <property type="entry name" value="HETEROGENEOUS NUCLEAR RIBONUCLEOPROTEIN 1"/>
    <property type="match status" value="1"/>
</dbReference>
<gene>
    <name evidence="4" type="ORF">CCMP2556_LOCUS19994</name>
</gene>
<evidence type="ECO:0000259" key="3">
    <source>
        <dbReference type="PROSITE" id="PS50102"/>
    </source>
</evidence>
<protein>
    <recommendedName>
        <fullName evidence="3">RRM domain-containing protein</fullName>
    </recommendedName>
</protein>
<evidence type="ECO:0000256" key="2">
    <source>
        <dbReference type="SAM" id="MobiDB-lite"/>
    </source>
</evidence>
<sequence>MGRIPAQDPGEVAAAAAKAATADALAKVATAQAEKQASEAVLPLGEKGEAGGATDALGQSARFFVRGLGSLGEHHLKDYFDKFGQVVEASLVRDKKTQRPRGMAFVSLAPKAPEGGGPTPSLDELIERVAGADSHSIKGVEVEVQEALPKPAEEKVEETEKSEQKPSAGDLPPPPQAADGRWPERTGASVDRCSNVFGMFRPFPCDGSKE</sequence>
<evidence type="ECO:0000313" key="4">
    <source>
        <dbReference type="EMBL" id="CAK9035669.1"/>
    </source>
</evidence>
<dbReference type="InterPro" id="IPR000504">
    <property type="entry name" value="RRM_dom"/>
</dbReference>
<dbReference type="EMBL" id="CAXAMN010011581">
    <property type="protein sequence ID" value="CAK9035669.1"/>
    <property type="molecule type" value="Genomic_DNA"/>
</dbReference>
<dbReference type="Gene3D" id="3.30.70.330">
    <property type="match status" value="1"/>
</dbReference>
<accession>A0ABP0L945</accession>
<dbReference type="Proteomes" id="UP001642484">
    <property type="component" value="Unassembled WGS sequence"/>
</dbReference>
<dbReference type="InterPro" id="IPR053260">
    <property type="entry name" value="hnRNP"/>
</dbReference>
<name>A0ABP0L945_9DINO</name>
<evidence type="ECO:0000313" key="5">
    <source>
        <dbReference type="Proteomes" id="UP001642484"/>
    </source>
</evidence>